<reference evidence="3" key="1">
    <citation type="journal article" date="2019" name="Int. J. Syst. Evol. Microbiol.">
        <title>The Global Catalogue of Microorganisms (GCM) 10K type strain sequencing project: providing services to taxonomists for standard genome sequencing and annotation.</title>
        <authorList>
            <consortium name="The Broad Institute Genomics Platform"/>
            <consortium name="The Broad Institute Genome Sequencing Center for Infectious Disease"/>
            <person name="Wu L."/>
            <person name="Ma J."/>
        </authorList>
    </citation>
    <scope>NUCLEOTIDE SEQUENCE [LARGE SCALE GENOMIC DNA]</scope>
    <source>
        <strain evidence="3">JCM 17933</strain>
    </source>
</reference>
<comment type="caution">
    <text evidence="2">The sequence shown here is derived from an EMBL/GenBank/DDBJ whole genome shotgun (WGS) entry which is preliminary data.</text>
</comment>
<dbReference type="Proteomes" id="UP001500503">
    <property type="component" value="Unassembled WGS sequence"/>
</dbReference>
<organism evidence="2 3">
    <name type="scientific">Actinoallomurus oryzae</name>
    <dbReference type="NCBI Taxonomy" id="502180"/>
    <lineage>
        <taxon>Bacteria</taxon>
        <taxon>Bacillati</taxon>
        <taxon>Actinomycetota</taxon>
        <taxon>Actinomycetes</taxon>
        <taxon>Streptosporangiales</taxon>
        <taxon>Thermomonosporaceae</taxon>
        <taxon>Actinoallomurus</taxon>
    </lineage>
</organism>
<dbReference type="EMBL" id="BAABHF010000024">
    <property type="protein sequence ID" value="GAA4499886.1"/>
    <property type="molecule type" value="Genomic_DNA"/>
</dbReference>
<gene>
    <name evidence="2" type="ORF">GCM10023191_047520</name>
</gene>
<protein>
    <submittedName>
        <fullName evidence="2">Uncharacterized protein</fullName>
    </submittedName>
</protein>
<keyword evidence="3" id="KW-1185">Reference proteome</keyword>
<evidence type="ECO:0000313" key="3">
    <source>
        <dbReference type="Proteomes" id="UP001500503"/>
    </source>
</evidence>
<proteinExistence type="predicted"/>
<sequence>MGTCTVFMCGVSTGTETSIPAVSAEGRSAGRRAVAVVPPPARAAEVPRARVLEVFDVEVLVRVVVPPRERPAADVLVLLAVVVLFVPPPPEVLLLALLLVVVRLVVVLPAAVLPRDVLAPAPPPPDALAAEVLLPAEVLRGAVFSLVARPASAIPAHPPSRARTRCPVKSRLFP</sequence>
<feature type="region of interest" description="Disordered" evidence="1">
    <location>
        <begin position="155"/>
        <end position="174"/>
    </location>
</feature>
<evidence type="ECO:0000256" key="1">
    <source>
        <dbReference type="SAM" id="MobiDB-lite"/>
    </source>
</evidence>
<name>A0ABP8Q9R0_9ACTN</name>
<evidence type="ECO:0000313" key="2">
    <source>
        <dbReference type="EMBL" id="GAA4499886.1"/>
    </source>
</evidence>
<accession>A0ABP8Q9R0</accession>